<dbReference type="RefSeq" id="WP_009942621.1">
    <property type="nucleotide sequence ID" value="NZ_BAAAGS010000008.1"/>
</dbReference>
<dbReference type="InterPro" id="IPR010640">
    <property type="entry name" value="Low_temperature_requirement_A"/>
</dbReference>
<feature type="transmembrane region" description="Helical" evidence="1">
    <location>
        <begin position="271"/>
        <end position="295"/>
    </location>
</feature>
<feature type="transmembrane region" description="Helical" evidence="1">
    <location>
        <begin position="367"/>
        <end position="386"/>
    </location>
</feature>
<sequence length="401" mass="43406">MAEVPPLRTRMLARDPSAQHRAATPLELLFDLCFVAAVGQAAAQLHHGVSEGHTAGTLLGYLMVFFAIWWAWMNFTWFASAYDTDDVPYRALTLVQMAGVLVLAAGVPAAFRDYDFTIATIGYVVMRVALVAQWLRAAREHPEGRPCTLRYAVGIGLCQVAWIGRLWLPHPWGEIGFAVLAVAEMLVPVIAERRMQTAWHPRHIAERYGLFTIIVLGEVVLAVTAGIQEDVADGGWSAGLLEIGTGGLLMIFAMWWIYFKHTVSDHLRDSLTRAIAWGYGHYLVFGGIAAVGAGLEVVIDSHAHKAHLGAAGAALSVAVPLLVYLVVLSVLHVQLVHAGGLMVLATIVGGALLLSTAGMADTLTVEFATLLMGVEMMLVLVAGLVIQHTEPRARELADRRL</sequence>
<evidence type="ECO:0000313" key="3">
    <source>
        <dbReference type="Proteomes" id="UP001500729"/>
    </source>
</evidence>
<dbReference type="Proteomes" id="UP001500729">
    <property type="component" value="Unassembled WGS sequence"/>
</dbReference>
<comment type="caution">
    <text evidence="2">The sequence shown here is derived from an EMBL/GenBank/DDBJ whole genome shotgun (WGS) entry which is preliminary data.</text>
</comment>
<feature type="transmembrane region" description="Helical" evidence="1">
    <location>
        <begin position="91"/>
        <end position="110"/>
    </location>
</feature>
<feature type="transmembrane region" description="Helical" evidence="1">
    <location>
        <begin position="58"/>
        <end position="79"/>
    </location>
</feature>
<keyword evidence="3" id="KW-1185">Reference proteome</keyword>
<keyword evidence="1" id="KW-0812">Transmembrane</keyword>
<feature type="transmembrane region" description="Helical" evidence="1">
    <location>
        <begin position="208"/>
        <end position="227"/>
    </location>
</feature>
<feature type="transmembrane region" description="Helical" evidence="1">
    <location>
        <begin position="147"/>
        <end position="164"/>
    </location>
</feature>
<gene>
    <name evidence="2" type="ORF">GCM10009533_17240</name>
</gene>
<name>A0ABN1CGE8_SACER</name>
<dbReference type="PANTHER" id="PTHR36840">
    <property type="entry name" value="BLL5714 PROTEIN"/>
    <property type="match status" value="1"/>
</dbReference>
<feature type="transmembrane region" description="Helical" evidence="1">
    <location>
        <begin position="116"/>
        <end position="135"/>
    </location>
</feature>
<dbReference type="PANTHER" id="PTHR36840:SF1">
    <property type="entry name" value="BLL5714 PROTEIN"/>
    <property type="match status" value="1"/>
</dbReference>
<feature type="transmembrane region" description="Helical" evidence="1">
    <location>
        <begin position="307"/>
        <end position="328"/>
    </location>
</feature>
<protein>
    <submittedName>
        <fullName evidence="2">Low temperature requirement protein A</fullName>
    </submittedName>
</protein>
<proteinExistence type="predicted"/>
<feature type="transmembrane region" description="Helical" evidence="1">
    <location>
        <begin position="239"/>
        <end position="259"/>
    </location>
</feature>
<dbReference type="EMBL" id="BAAAGS010000008">
    <property type="protein sequence ID" value="GAA0518673.1"/>
    <property type="molecule type" value="Genomic_DNA"/>
</dbReference>
<organism evidence="2 3">
    <name type="scientific">Saccharopolyspora erythraea</name>
    <name type="common">Streptomyces erythraeus</name>
    <dbReference type="NCBI Taxonomy" id="1836"/>
    <lineage>
        <taxon>Bacteria</taxon>
        <taxon>Bacillati</taxon>
        <taxon>Actinomycetota</taxon>
        <taxon>Actinomycetes</taxon>
        <taxon>Pseudonocardiales</taxon>
        <taxon>Pseudonocardiaceae</taxon>
        <taxon>Saccharopolyspora</taxon>
    </lineage>
</organism>
<dbReference type="Pfam" id="PF06772">
    <property type="entry name" value="LtrA"/>
    <property type="match status" value="1"/>
</dbReference>
<reference evidence="2 3" key="1">
    <citation type="journal article" date="2019" name="Int. J. Syst. Evol. Microbiol.">
        <title>The Global Catalogue of Microorganisms (GCM) 10K type strain sequencing project: providing services to taxonomists for standard genome sequencing and annotation.</title>
        <authorList>
            <consortium name="The Broad Institute Genomics Platform"/>
            <consortium name="The Broad Institute Genome Sequencing Center for Infectious Disease"/>
            <person name="Wu L."/>
            <person name="Ma J."/>
        </authorList>
    </citation>
    <scope>NUCLEOTIDE SEQUENCE [LARGE SCALE GENOMIC DNA]</scope>
    <source>
        <strain evidence="2 3">JCM 10303</strain>
    </source>
</reference>
<feature type="transmembrane region" description="Helical" evidence="1">
    <location>
        <begin position="170"/>
        <end position="187"/>
    </location>
</feature>
<feature type="transmembrane region" description="Helical" evidence="1">
    <location>
        <begin position="28"/>
        <end position="46"/>
    </location>
</feature>
<evidence type="ECO:0000313" key="2">
    <source>
        <dbReference type="EMBL" id="GAA0518673.1"/>
    </source>
</evidence>
<feature type="transmembrane region" description="Helical" evidence="1">
    <location>
        <begin position="335"/>
        <end position="355"/>
    </location>
</feature>
<keyword evidence="1" id="KW-0472">Membrane</keyword>
<accession>A0ABN1CGE8</accession>
<evidence type="ECO:0000256" key="1">
    <source>
        <dbReference type="SAM" id="Phobius"/>
    </source>
</evidence>
<keyword evidence="1" id="KW-1133">Transmembrane helix</keyword>